<dbReference type="Proteomes" id="UP000243217">
    <property type="component" value="Unassembled WGS sequence"/>
</dbReference>
<dbReference type="AlphaFoldDB" id="A0A1W0A0N4"/>
<protein>
    <recommendedName>
        <fullName evidence="3">Tim44-like domain-containing protein</fullName>
    </recommendedName>
</protein>
<accession>A0A1W0A0N4</accession>
<evidence type="ECO:0000313" key="2">
    <source>
        <dbReference type="Proteomes" id="UP000243217"/>
    </source>
</evidence>
<name>A0A1W0A0N4_9STRA</name>
<proteinExistence type="predicted"/>
<evidence type="ECO:0000313" key="1">
    <source>
        <dbReference type="EMBL" id="OQS03826.1"/>
    </source>
</evidence>
<gene>
    <name evidence="1" type="ORF">THRCLA_21056</name>
</gene>
<dbReference type="OrthoDB" id="69805at2759"/>
<reference evidence="1 2" key="1">
    <citation type="journal article" date="2014" name="Genome Biol. Evol.">
        <title>The secreted proteins of Achlya hypogyna and Thraustotheca clavata identify the ancestral oomycete secretome and reveal gene acquisitions by horizontal gene transfer.</title>
        <authorList>
            <person name="Misner I."/>
            <person name="Blouin N."/>
            <person name="Leonard G."/>
            <person name="Richards T.A."/>
            <person name="Lane C.E."/>
        </authorList>
    </citation>
    <scope>NUCLEOTIDE SEQUENCE [LARGE SCALE GENOMIC DNA]</scope>
    <source>
        <strain evidence="1 2">ATCC 34112</strain>
    </source>
</reference>
<keyword evidence="2" id="KW-1185">Reference proteome</keyword>
<dbReference type="EMBL" id="JNBS01000756">
    <property type="protein sequence ID" value="OQS03826.1"/>
    <property type="molecule type" value="Genomic_DNA"/>
</dbReference>
<organism evidence="1 2">
    <name type="scientific">Thraustotheca clavata</name>
    <dbReference type="NCBI Taxonomy" id="74557"/>
    <lineage>
        <taxon>Eukaryota</taxon>
        <taxon>Sar</taxon>
        <taxon>Stramenopiles</taxon>
        <taxon>Oomycota</taxon>
        <taxon>Saprolegniomycetes</taxon>
        <taxon>Saprolegniales</taxon>
        <taxon>Achlyaceae</taxon>
        <taxon>Thraustotheca</taxon>
    </lineage>
</organism>
<evidence type="ECO:0008006" key="3">
    <source>
        <dbReference type="Google" id="ProtNLM"/>
    </source>
</evidence>
<comment type="caution">
    <text evidence="1">The sequence shown here is derived from an EMBL/GenBank/DDBJ whole genome shotgun (WGS) entry which is preliminary data.</text>
</comment>
<sequence length="258" mass="28874">MFLRHSVHRARDVVRKLASSQAKRAVPNAFSARFMQPHMRLLSTSAPKQSDDSEWKNPVVKAYSDKERFFDWDKVDLFATDASLLGKMVMFIQLHAAVPHSNVPFDIPDFLDGAKHAIDTVLRTVYTPAFFDGALNPAVENEEFALLRSVMGSKCVEVLLRGFSDLAKAGCTKFDLTQLEIKDVGLSNVLLKDEADEDNTKSILLQVAFTMVEHVTTTLVEDGKETQKSNVREADCLWVFESKLVNGEPLGWTIVQIA</sequence>